<evidence type="ECO:0000313" key="2">
    <source>
        <dbReference type="EMBL" id="THH29904.1"/>
    </source>
</evidence>
<accession>A0A4S4MUC4</accession>
<evidence type="ECO:0000256" key="1">
    <source>
        <dbReference type="SAM" id="MobiDB-lite"/>
    </source>
</evidence>
<organism evidence="2 3">
    <name type="scientific">Antrodiella citrinella</name>
    <dbReference type="NCBI Taxonomy" id="2447956"/>
    <lineage>
        <taxon>Eukaryota</taxon>
        <taxon>Fungi</taxon>
        <taxon>Dikarya</taxon>
        <taxon>Basidiomycota</taxon>
        <taxon>Agaricomycotina</taxon>
        <taxon>Agaricomycetes</taxon>
        <taxon>Polyporales</taxon>
        <taxon>Steccherinaceae</taxon>
        <taxon>Antrodiella</taxon>
    </lineage>
</organism>
<dbReference type="OrthoDB" id="2804656at2759"/>
<comment type="caution">
    <text evidence="2">The sequence shown here is derived from an EMBL/GenBank/DDBJ whole genome shotgun (WGS) entry which is preliminary data.</text>
</comment>
<proteinExistence type="predicted"/>
<dbReference type="EMBL" id="SGPM01000102">
    <property type="protein sequence ID" value="THH29904.1"/>
    <property type="molecule type" value="Genomic_DNA"/>
</dbReference>
<dbReference type="Proteomes" id="UP000308730">
    <property type="component" value="Unassembled WGS sequence"/>
</dbReference>
<sequence>MTDPPPQLTPEQLVDINELISGTALLQLKKVFKRAASEWKDAETEQKTVSILIATALSASQDGISFHPRLIQPKYCIEWLANKDETLRGEICRIALDCYEKENCEALLYHPVFVIPKTPIQSTPKNLEEESTPHHDRRQIETRVGTFLKGIHPFLQSAVDQEITLKKWQPDPQSPHYGFLCILDIPTIGRDKCPSLLLHGLRVGGQHPTIHLDQSLPAVFALDTPPVRMLYDSPGRGKSRTILEGLVQYYGLYFVCAVEASIGSNDLANALTILRQSKRFAETSKTPGGVYDVNLLQSNEEVTSHRLHEVLLARIRILRAFLNVVEDSKNRLEDRDAKRIWTLLQVAPAEFMKSDRFVVLAGIYRNASASYLSEQIRTHTDWILQHLPSQPNTHGKQSRLFFVLDEAQRAAMLYPDSFASSAPEPRQARPVLSPDHTRFGRRRKSHFHNHHIRLEAAVANNGLFVRYRFTASFIEVLLVDGLKRPHRALGQYVKYMTKFEPNDRRYEDEQPLPNAPPDLVHKSYAHVFDGGFAHIDENLPMLALSTRLDRTHSISIANDFATTLRNQYSRPFAFETTVALYLATVMNNQTPLDRIFDFVDQKPQMASHCAVLVAADADVRELGHSYETFKYPTGERISNMLAKNHNNTQNIIDGAVPVAGITPNFNGNEVDNKKLVHHMRKLAHCEAEGDEERFRVLRVIASFPAKAVINRDISNAPVLPNGEKQHPLAVLNIEALLKNDPSKFLTATVKADLLCRVREASEEGEEKDDAEDEEEEEEEEEEDSQDEYRPTPAGKKQLESLELRKSQRPRR</sequence>
<feature type="compositionally biased region" description="Basic and acidic residues" evidence="1">
    <location>
        <begin position="796"/>
        <end position="805"/>
    </location>
</feature>
<reference evidence="2 3" key="1">
    <citation type="submission" date="2019-02" db="EMBL/GenBank/DDBJ databases">
        <title>Genome sequencing of the rare red list fungi Antrodiella citrinella (Flaviporus citrinellus).</title>
        <authorList>
            <person name="Buettner E."/>
            <person name="Kellner H."/>
        </authorList>
    </citation>
    <scope>NUCLEOTIDE SEQUENCE [LARGE SCALE GENOMIC DNA]</scope>
    <source>
        <strain evidence="2 3">DSM 108506</strain>
    </source>
</reference>
<name>A0A4S4MUC4_9APHY</name>
<protein>
    <submittedName>
        <fullName evidence="2">Uncharacterized protein</fullName>
    </submittedName>
</protein>
<dbReference type="AlphaFoldDB" id="A0A4S4MUC4"/>
<evidence type="ECO:0000313" key="3">
    <source>
        <dbReference type="Proteomes" id="UP000308730"/>
    </source>
</evidence>
<feature type="compositionally biased region" description="Acidic residues" evidence="1">
    <location>
        <begin position="762"/>
        <end position="785"/>
    </location>
</feature>
<gene>
    <name evidence="2" type="ORF">EUX98_g4288</name>
</gene>
<feature type="region of interest" description="Disordered" evidence="1">
    <location>
        <begin position="759"/>
        <end position="811"/>
    </location>
</feature>
<keyword evidence="3" id="KW-1185">Reference proteome</keyword>